<dbReference type="EMBL" id="SDIL01000070">
    <property type="protein sequence ID" value="RXK37364.1"/>
    <property type="molecule type" value="Genomic_DNA"/>
</dbReference>
<evidence type="ECO:0000313" key="2">
    <source>
        <dbReference type="EMBL" id="RXK37364.1"/>
    </source>
</evidence>
<dbReference type="InParanoid" id="A0A4Q1BIA6"/>
<reference evidence="2 3" key="1">
    <citation type="submission" date="2016-06" db="EMBL/GenBank/DDBJ databases">
        <title>Evolution of pathogenesis and genome organization in the Tremellales.</title>
        <authorList>
            <person name="Cuomo C."/>
            <person name="Litvintseva A."/>
            <person name="Heitman J."/>
            <person name="Chen Y."/>
            <person name="Sun S."/>
            <person name="Springer D."/>
            <person name="Dromer F."/>
            <person name="Young S."/>
            <person name="Zeng Q."/>
            <person name="Chapman S."/>
            <person name="Gujja S."/>
            <person name="Saif S."/>
            <person name="Birren B."/>
        </authorList>
    </citation>
    <scope>NUCLEOTIDE SEQUENCE [LARGE SCALE GENOMIC DNA]</scope>
    <source>
        <strain evidence="2 3">ATCC 28783</strain>
    </source>
</reference>
<comment type="caution">
    <text evidence="2">The sequence shown here is derived from an EMBL/GenBank/DDBJ whole genome shotgun (WGS) entry which is preliminary data.</text>
</comment>
<dbReference type="AlphaFoldDB" id="A0A4Q1BIA6"/>
<organism evidence="2 3">
    <name type="scientific">Tremella mesenterica</name>
    <name type="common">Jelly fungus</name>
    <dbReference type="NCBI Taxonomy" id="5217"/>
    <lineage>
        <taxon>Eukaryota</taxon>
        <taxon>Fungi</taxon>
        <taxon>Dikarya</taxon>
        <taxon>Basidiomycota</taxon>
        <taxon>Agaricomycotina</taxon>
        <taxon>Tremellomycetes</taxon>
        <taxon>Tremellales</taxon>
        <taxon>Tremellaceae</taxon>
        <taxon>Tremella</taxon>
    </lineage>
</organism>
<keyword evidence="3" id="KW-1185">Reference proteome</keyword>
<name>A0A4Q1BIA6_TREME</name>
<gene>
    <name evidence="2" type="ORF">M231_05351</name>
</gene>
<accession>A0A4Q1BIA6</accession>
<proteinExistence type="predicted"/>
<dbReference type="Proteomes" id="UP000289152">
    <property type="component" value="Unassembled WGS sequence"/>
</dbReference>
<feature type="region of interest" description="Disordered" evidence="1">
    <location>
        <begin position="1"/>
        <end position="26"/>
    </location>
</feature>
<sequence>MPDQTAMTSMSLSPNQETQITSSTPPDSLDEFFLGTSLTIPCTFERSTVTSQVTVKLRTYTAPSSRPIFNLKICLPEETSPVTFTQQVLVTLTHTINPSTVGELTNITPSIPLLPPHIFRAESWQDPGLVGDQWYADVYLSIECEGKRKKSVARLTSGLEGHSVVVWESRAMRSLISSE</sequence>
<protein>
    <submittedName>
        <fullName evidence="2">Uncharacterized protein</fullName>
    </submittedName>
</protein>
<evidence type="ECO:0000313" key="3">
    <source>
        <dbReference type="Proteomes" id="UP000289152"/>
    </source>
</evidence>
<evidence type="ECO:0000256" key="1">
    <source>
        <dbReference type="SAM" id="MobiDB-lite"/>
    </source>
</evidence>